<dbReference type="EMBL" id="JACSPQ010000001">
    <property type="protein sequence ID" value="MBD8001249.1"/>
    <property type="molecule type" value="Genomic_DNA"/>
</dbReference>
<protein>
    <recommendedName>
        <fullName evidence="4">Transmembrane protein</fullName>
    </recommendedName>
</protein>
<dbReference type="Proteomes" id="UP000616346">
    <property type="component" value="Unassembled WGS sequence"/>
</dbReference>
<feature type="transmembrane region" description="Helical" evidence="1">
    <location>
        <begin position="12"/>
        <end position="30"/>
    </location>
</feature>
<dbReference type="RefSeq" id="WP_191709859.1">
    <property type="nucleotide sequence ID" value="NZ_JACSPQ010000001.1"/>
</dbReference>
<keyword evidence="1" id="KW-1133">Transmembrane helix</keyword>
<evidence type="ECO:0000313" key="2">
    <source>
        <dbReference type="EMBL" id="MBD8001249.1"/>
    </source>
</evidence>
<evidence type="ECO:0000256" key="1">
    <source>
        <dbReference type="SAM" id="Phobius"/>
    </source>
</evidence>
<keyword evidence="1" id="KW-0472">Membrane</keyword>
<feature type="transmembrane region" description="Helical" evidence="1">
    <location>
        <begin position="50"/>
        <end position="69"/>
    </location>
</feature>
<evidence type="ECO:0008006" key="4">
    <source>
        <dbReference type="Google" id="ProtNLM"/>
    </source>
</evidence>
<sequence length="155" mass="17491">MEKKINRLLRRLQLEFVLMWAIVVAEVVLFEADFLPQGTLTANAKADYFMRLSGILLALALIPLSLRLFNLSLTRYVRQLPLPGALVSYRRWSEVRLSLLLAPAVFNLTSYYCTLNTTGLLCTGMVMIASLFCVPGRQRLLSELDLINPADEAEL</sequence>
<accession>A0ABR8V8Z6</accession>
<proteinExistence type="predicted"/>
<keyword evidence="1" id="KW-0812">Transmembrane</keyword>
<keyword evidence="3" id="KW-1185">Reference proteome</keyword>
<organism evidence="2 3">
    <name type="scientific">Phocaeicola faecium</name>
    <dbReference type="NCBI Taxonomy" id="2762213"/>
    <lineage>
        <taxon>Bacteria</taxon>
        <taxon>Pseudomonadati</taxon>
        <taxon>Bacteroidota</taxon>
        <taxon>Bacteroidia</taxon>
        <taxon>Bacteroidales</taxon>
        <taxon>Bacteroidaceae</taxon>
        <taxon>Phocaeicola</taxon>
    </lineage>
</organism>
<name>A0ABR8V8Z6_9BACT</name>
<gene>
    <name evidence="2" type="ORF">H9626_03330</name>
</gene>
<reference evidence="2 3" key="1">
    <citation type="submission" date="2020-08" db="EMBL/GenBank/DDBJ databases">
        <title>A Genomic Blueprint of the Chicken Gut Microbiome.</title>
        <authorList>
            <person name="Gilroy R."/>
            <person name="Ravi A."/>
            <person name="Getino M."/>
            <person name="Pursley I."/>
            <person name="Horton D.L."/>
            <person name="Alikhan N.-F."/>
            <person name="Baker D."/>
            <person name="Gharbi K."/>
            <person name="Hall N."/>
            <person name="Watson M."/>
            <person name="Adriaenssens E.M."/>
            <person name="Foster-Nyarko E."/>
            <person name="Jarju S."/>
            <person name="Secka A."/>
            <person name="Antonio M."/>
            <person name="Oren A."/>
            <person name="Chaudhuri R."/>
            <person name="La Ragione R.M."/>
            <person name="Hildebrand F."/>
            <person name="Pallen M.J."/>
        </authorList>
    </citation>
    <scope>NUCLEOTIDE SEQUENCE [LARGE SCALE GENOMIC DNA]</scope>
    <source>
        <strain evidence="2 3">Sa1YUN3</strain>
    </source>
</reference>
<evidence type="ECO:0000313" key="3">
    <source>
        <dbReference type="Proteomes" id="UP000616346"/>
    </source>
</evidence>
<comment type="caution">
    <text evidence="2">The sequence shown here is derived from an EMBL/GenBank/DDBJ whole genome shotgun (WGS) entry which is preliminary data.</text>
</comment>